<proteinExistence type="predicted"/>
<accession>A0A085N481</accession>
<reference evidence="2" key="1">
    <citation type="journal article" date="2014" name="Nat. Genet.">
        <title>Genome and transcriptome of the porcine whipworm Trichuris suis.</title>
        <authorList>
            <person name="Jex A.R."/>
            <person name="Nejsum P."/>
            <person name="Schwarz E.M."/>
            <person name="Hu L."/>
            <person name="Young N.D."/>
            <person name="Hall R.S."/>
            <person name="Korhonen P.K."/>
            <person name="Liao S."/>
            <person name="Thamsborg S."/>
            <person name="Xia J."/>
            <person name="Xu P."/>
            <person name="Wang S."/>
            <person name="Scheerlinck J.P."/>
            <person name="Hofmann A."/>
            <person name="Sternberg P.W."/>
            <person name="Wang J."/>
            <person name="Gasser R.B."/>
        </authorList>
    </citation>
    <scope>NUCLEOTIDE SEQUENCE [LARGE SCALE GENOMIC DNA]</scope>
    <source>
        <strain evidence="2">DCEP-RM93F</strain>
    </source>
</reference>
<dbReference type="EMBL" id="KL367558">
    <property type="protein sequence ID" value="KFD64277.1"/>
    <property type="molecule type" value="Genomic_DNA"/>
</dbReference>
<protein>
    <submittedName>
        <fullName evidence="2">Uncharacterized protein</fullName>
    </submittedName>
</protein>
<dbReference type="Proteomes" id="UP000030758">
    <property type="component" value="Unassembled WGS sequence"/>
</dbReference>
<feature type="region of interest" description="Disordered" evidence="1">
    <location>
        <begin position="22"/>
        <end position="41"/>
    </location>
</feature>
<evidence type="ECO:0000313" key="2">
    <source>
        <dbReference type="EMBL" id="KFD64277.1"/>
    </source>
</evidence>
<name>A0A085N481_9BILA</name>
<dbReference type="AlphaFoldDB" id="A0A085N481"/>
<gene>
    <name evidence="2" type="ORF">M514_23561</name>
</gene>
<organism evidence="2">
    <name type="scientific">Trichuris suis</name>
    <name type="common">pig whipworm</name>
    <dbReference type="NCBI Taxonomy" id="68888"/>
    <lineage>
        <taxon>Eukaryota</taxon>
        <taxon>Metazoa</taxon>
        <taxon>Ecdysozoa</taxon>
        <taxon>Nematoda</taxon>
        <taxon>Enoplea</taxon>
        <taxon>Dorylaimia</taxon>
        <taxon>Trichinellida</taxon>
        <taxon>Trichuridae</taxon>
        <taxon>Trichuris</taxon>
    </lineage>
</organism>
<evidence type="ECO:0000256" key="1">
    <source>
        <dbReference type="SAM" id="MobiDB-lite"/>
    </source>
</evidence>
<sequence length="61" mass="7087">MQLPNEQPKDIFKKMIKDKAAEESLFENPMPSTSRHSDMSPLYSRDFIQSPQCGYKPPQQD</sequence>